<evidence type="ECO:0000256" key="1">
    <source>
        <dbReference type="SAM" id="Phobius"/>
    </source>
</evidence>
<comment type="caution">
    <text evidence="2">The sequence shown here is derived from an EMBL/GenBank/DDBJ whole genome shotgun (WGS) entry which is preliminary data.</text>
</comment>
<proteinExistence type="predicted"/>
<gene>
    <name evidence="2" type="ORF">ACG5V6_19875</name>
</gene>
<evidence type="ECO:0000313" key="2">
    <source>
        <dbReference type="EMBL" id="MFH0250460.1"/>
    </source>
</evidence>
<accession>A0ABW7HX68</accession>
<reference evidence="2 3" key="1">
    <citation type="submission" date="2024-10" db="EMBL/GenBank/DDBJ databases">
        <authorList>
            <person name="Cho J.-C."/>
        </authorList>
    </citation>
    <scope>NUCLEOTIDE SEQUENCE [LARGE SCALE GENOMIC DNA]</scope>
    <source>
        <strain evidence="2 3">KCTC29696</strain>
    </source>
</reference>
<dbReference type="EMBL" id="JBIHMK010000082">
    <property type="protein sequence ID" value="MFH0250460.1"/>
    <property type="molecule type" value="Genomic_DNA"/>
</dbReference>
<keyword evidence="1" id="KW-1133">Transmembrane helix</keyword>
<protein>
    <recommendedName>
        <fullName evidence="4">Integral membrane protein</fullName>
    </recommendedName>
</protein>
<keyword evidence="3" id="KW-1185">Reference proteome</keyword>
<name>A0ABW7HX68_9ACTN</name>
<organism evidence="2 3">
    <name type="scientific">Streptomyces chitinivorans</name>
    <dbReference type="NCBI Taxonomy" id="1257027"/>
    <lineage>
        <taxon>Bacteria</taxon>
        <taxon>Bacillati</taxon>
        <taxon>Actinomycetota</taxon>
        <taxon>Actinomycetes</taxon>
        <taxon>Kitasatosporales</taxon>
        <taxon>Streptomycetaceae</taxon>
        <taxon>Streptomyces</taxon>
    </lineage>
</organism>
<evidence type="ECO:0008006" key="4">
    <source>
        <dbReference type="Google" id="ProtNLM"/>
    </source>
</evidence>
<feature type="transmembrane region" description="Helical" evidence="1">
    <location>
        <begin position="33"/>
        <end position="54"/>
    </location>
</feature>
<keyword evidence="1" id="KW-0812">Transmembrane</keyword>
<keyword evidence="1" id="KW-0472">Membrane</keyword>
<dbReference type="Proteomes" id="UP001607069">
    <property type="component" value="Unassembled WGS sequence"/>
</dbReference>
<sequence>MVTHLRLHDRVIVPGWCVDRLKMPPSADTADRWQRAIDITGASIVVISVLVMAYRAMQG</sequence>
<evidence type="ECO:0000313" key="3">
    <source>
        <dbReference type="Proteomes" id="UP001607069"/>
    </source>
</evidence>
<dbReference type="RefSeq" id="WP_237881093.1">
    <property type="nucleotide sequence ID" value="NZ_BAABEN010000019.1"/>
</dbReference>